<proteinExistence type="predicted"/>
<dbReference type="RefSeq" id="WP_116078596.1">
    <property type="nucleotide sequence ID" value="NZ_CP187632.1"/>
</dbReference>
<dbReference type="GO" id="GO:0003700">
    <property type="term" value="F:DNA-binding transcription factor activity"/>
    <property type="evidence" value="ECO:0007669"/>
    <property type="project" value="InterPro"/>
</dbReference>
<dbReference type="Gene3D" id="1.10.1660.10">
    <property type="match status" value="1"/>
</dbReference>
<reference evidence="6" key="1">
    <citation type="journal article" date="2018" name="Appl. Environ. Microbiol.">
        <title>Antimicrobial susceptibility testing and tentative epidemiological cut-off values of five Bacillus species relevant for use as animal feed additives or for plant protection.</title>
        <authorList>
            <person name="Agerso Y."/>
            <person name="Stuer-Lauridsen B."/>
            <person name="Bjerre K."/>
            <person name="Jensen M.G."/>
            <person name="Johansen E."/>
            <person name="Bennedsen M."/>
            <person name="Brockmann E."/>
            <person name="Nielsen B."/>
        </authorList>
    </citation>
    <scope>NUCLEOTIDE SEQUENCE [LARGE SCALE GENOMIC DNA]</scope>
    <source>
        <strain evidence="6">CHCC20162</strain>
    </source>
</reference>
<dbReference type="Proteomes" id="UP000256519">
    <property type="component" value="Unassembled WGS sequence"/>
</dbReference>
<protein>
    <submittedName>
        <fullName evidence="6">MerR family DNA-binding transcriptional regulator</fullName>
    </submittedName>
</protein>
<dbReference type="Pfam" id="PF13411">
    <property type="entry name" value="MerR_1"/>
    <property type="match status" value="1"/>
</dbReference>
<keyword evidence="2" id="KW-0805">Transcription regulation</keyword>
<dbReference type="PANTHER" id="PTHR30204">
    <property type="entry name" value="REDOX-CYCLING DRUG-SENSING TRANSCRIPTIONAL ACTIVATOR SOXR"/>
    <property type="match status" value="1"/>
</dbReference>
<feature type="domain" description="HTH merR-type" evidence="5">
    <location>
        <begin position="12"/>
        <end position="58"/>
    </location>
</feature>
<dbReference type="SUPFAM" id="SSF46955">
    <property type="entry name" value="Putative DNA-binding domain"/>
    <property type="match status" value="1"/>
</dbReference>
<evidence type="ECO:0000256" key="4">
    <source>
        <dbReference type="ARBA" id="ARBA00023163"/>
    </source>
</evidence>
<organism evidence="6 7">
    <name type="scientific">Priestia megaterium</name>
    <name type="common">Bacillus megaterium</name>
    <dbReference type="NCBI Taxonomy" id="1404"/>
    <lineage>
        <taxon>Bacteria</taxon>
        <taxon>Bacillati</taxon>
        <taxon>Bacillota</taxon>
        <taxon>Bacilli</taxon>
        <taxon>Bacillales</taxon>
        <taxon>Bacillaceae</taxon>
        <taxon>Priestia</taxon>
    </lineage>
</organism>
<evidence type="ECO:0000259" key="5">
    <source>
        <dbReference type="PROSITE" id="PS50937"/>
    </source>
</evidence>
<comment type="caution">
    <text evidence="6">The sequence shown here is derived from an EMBL/GenBank/DDBJ whole genome shotgun (WGS) entry which is preliminary data.</text>
</comment>
<dbReference type="GO" id="GO:0003677">
    <property type="term" value="F:DNA binding"/>
    <property type="evidence" value="ECO:0007669"/>
    <property type="project" value="UniProtKB-KW"/>
</dbReference>
<dbReference type="PANTHER" id="PTHR30204:SF65">
    <property type="entry name" value="HTH-TYPE TRANSCRIPTIONAL REGULATOR TNRA"/>
    <property type="match status" value="1"/>
</dbReference>
<evidence type="ECO:0000313" key="6">
    <source>
        <dbReference type="EMBL" id="RDZ07128.1"/>
    </source>
</evidence>
<dbReference type="InterPro" id="IPR009061">
    <property type="entry name" value="DNA-bd_dom_put_sf"/>
</dbReference>
<gene>
    <name evidence="6" type="ORF">C3744_28180</name>
</gene>
<name>A0A3D8WU25_PRIMG</name>
<sequence length="102" mass="12367">MDRNFLYRDKKVMTMKIVTEMTGLSERKVRYYETKKLIFPERTSSGIRKYSFSDIEKLMDIAEKIEDGVLTREIRNDFFKRRKKHINTRNDTIRGQLNAHFK</sequence>
<dbReference type="EMBL" id="PQWM01000057">
    <property type="protein sequence ID" value="RDZ07128.1"/>
    <property type="molecule type" value="Genomic_DNA"/>
</dbReference>
<keyword evidence="1" id="KW-0678">Repressor</keyword>
<keyword evidence="4" id="KW-0804">Transcription</keyword>
<evidence type="ECO:0000256" key="2">
    <source>
        <dbReference type="ARBA" id="ARBA00023015"/>
    </source>
</evidence>
<dbReference type="InterPro" id="IPR047057">
    <property type="entry name" value="MerR_fam"/>
</dbReference>
<dbReference type="InterPro" id="IPR000551">
    <property type="entry name" value="MerR-type_HTH_dom"/>
</dbReference>
<keyword evidence="3 6" id="KW-0238">DNA-binding</keyword>
<evidence type="ECO:0000313" key="7">
    <source>
        <dbReference type="Proteomes" id="UP000256519"/>
    </source>
</evidence>
<dbReference type="AlphaFoldDB" id="A0A3D8WU25"/>
<dbReference type="PROSITE" id="PS50937">
    <property type="entry name" value="HTH_MERR_2"/>
    <property type="match status" value="1"/>
</dbReference>
<dbReference type="SMART" id="SM00422">
    <property type="entry name" value="HTH_MERR"/>
    <property type="match status" value="1"/>
</dbReference>
<evidence type="ECO:0000256" key="3">
    <source>
        <dbReference type="ARBA" id="ARBA00023125"/>
    </source>
</evidence>
<accession>A0A3D8WU25</accession>
<evidence type="ECO:0000256" key="1">
    <source>
        <dbReference type="ARBA" id="ARBA00022491"/>
    </source>
</evidence>